<evidence type="ECO:0000256" key="2">
    <source>
        <dbReference type="ARBA" id="ARBA00022679"/>
    </source>
</evidence>
<feature type="region of interest" description="Disordered" evidence="5">
    <location>
        <begin position="304"/>
        <end position="389"/>
    </location>
</feature>
<evidence type="ECO:0000313" key="6">
    <source>
        <dbReference type="EMBL" id="KAK7872342.1"/>
    </source>
</evidence>
<protein>
    <recommendedName>
        <fullName evidence="4">Kinase</fullName>
        <ecNumber evidence="4">2.7.-.-</ecNumber>
    </recommendedName>
</protein>
<dbReference type="GO" id="GO:0000828">
    <property type="term" value="F:inositol hexakisphosphate kinase activity"/>
    <property type="evidence" value="ECO:0007669"/>
    <property type="project" value="TreeGrafter"/>
</dbReference>
<reference evidence="6 7" key="1">
    <citation type="submission" date="2024-03" db="EMBL/GenBank/DDBJ databases">
        <title>The genome assembly and annotation of the cricket Gryllus longicercus Weissman &amp; Gray.</title>
        <authorList>
            <person name="Szrajer S."/>
            <person name="Gray D."/>
            <person name="Ylla G."/>
        </authorList>
    </citation>
    <scope>NUCLEOTIDE SEQUENCE [LARGE SCALE GENOMIC DNA]</scope>
    <source>
        <strain evidence="6">DAG 2021-001</strain>
        <tissue evidence="6">Whole body minus gut</tissue>
    </source>
</reference>
<feature type="compositionally biased region" description="Polar residues" evidence="5">
    <location>
        <begin position="344"/>
        <end position="356"/>
    </location>
</feature>
<dbReference type="AlphaFoldDB" id="A0AAN9W6V3"/>
<dbReference type="PANTHER" id="PTHR12400">
    <property type="entry name" value="INOSITOL POLYPHOSPHATE KINASE"/>
    <property type="match status" value="1"/>
</dbReference>
<dbReference type="GO" id="GO:0046854">
    <property type="term" value="P:phosphatidylinositol phosphate biosynthetic process"/>
    <property type="evidence" value="ECO:0007669"/>
    <property type="project" value="TreeGrafter"/>
</dbReference>
<dbReference type="Pfam" id="PF03770">
    <property type="entry name" value="IPK"/>
    <property type="match status" value="1"/>
</dbReference>
<dbReference type="EMBL" id="JAZDUA010000026">
    <property type="protein sequence ID" value="KAK7872342.1"/>
    <property type="molecule type" value="Genomic_DNA"/>
</dbReference>
<dbReference type="GO" id="GO:0032958">
    <property type="term" value="P:inositol phosphate biosynthetic process"/>
    <property type="evidence" value="ECO:0007669"/>
    <property type="project" value="InterPro"/>
</dbReference>
<dbReference type="EC" id="2.7.-.-" evidence="4"/>
<evidence type="ECO:0000256" key="4">
    <source>
        <dbReference type="RuleBase" id="RU363090"/>
    </source>
</evidence>
<evidence type="ECO:0000313" key="7">
    <source>
        <dbReference type="Proteomes" id="UP001378592"/>
    </source>
</evidence>
<dbReference type="InterPro" id="IPR038286">
    <property type="entry name" value="IPK_sf"/>
</dbReference>
<dbReference type="GO" id="GO:0005634">
    <property type="term" value="C:nucleus"/>
    <property type="evidence" value="ECO:0007669"/>
    <property type="project" value="TreeGrafter"/>
</dbReference>
<dbReference type="PANTHER" id="PTHR12400:SF21">
    <property type="entry name" value="KINASE"/>
    <property type="match status" value="1"/>
</dbReference>
<evidence type="ECO:0000256" key="5">
    <source>
        <dbReference type="SAM" id="MobiDB-lite"/>
    </source>
</evidence>
<keyword evidence="3 4" id="KW-0418">Kinase</keyword>
<name>A0AAN9W6V3_9ORTH</name>
<keyword evidence="2 4" id="KW-0808">Transferase</keyword>
<organism evidence="6 7">
    <name type="scientific">Gryllus longicercus</name>
    <dbReference type="NCBI Taxonomy" id="2509291"/>
    <lineage>
        <taxon>Eukaryota</taxon>
        <taxon>Metazoa</taxon>
        <taxon>Ecdysozoa</taxon>
        <taxon>Arthropoda</taxon>
        <taxon>Hexapoda</taxon>
        <taxon>Insecta</taxon>
        <taxon>Pterygota</taxon>
        <taxon>Neoptera</taxon>
        <taxon>Polyneoptera</taxon>
        <taxon>Orthoptera</taxon>
        <taxon>Ensifera</taxon>
        <taxon>Gryllidea</taxon>
        <taxon>Grylloidea</taxon>
        <taxon>Gryllidae</taxon>
        <taxon>Gryllinae</taxon>
        <taxon>Gryllus</taxon>
    </lineage>
</organism>
<accession>A0AAN9W6V3</accession>
<feature type="compositionally biased region" description="Low complexity" evidence="5">
    <location>
        <begin position="357"/>
        <end position="382"/>
    </location>
</feature>
<evidence type="ECO:0000256" key="1">
    <source>
        <dbReference type="ARBA" id="ARBA00007374"/>
    </source>
</evidence>
<dbReference type="SUPFAM" id="SSF56104">
    <property type="entry name" value="SAICAR synthase-like"/>
    <property type="match status" value="1"/>
</dbReference>
<sequence length="510" mass="56118">MVLLPTAAWGMGEAARRRVPGPSSYEDVTTAASDEVALEPLSSQVGGHTRLLLLDASTICKPLNSRELHFYQNLPADMHTFVPQYKGVMHTSGGGLDSRYSPSFCERDPPNKRRRDVFRMKVHRSGDVKNMLHVDNANKQYFLMLENVTARYSQPCVLDLKMGTRQHGDDASAEKRHKQMAKCAASTSASLGVRLCGMQVYQNGPGLLRRDKYWGRSLDETGFKGALRRFFHSGRHLRVAVVRRVIAKLEELRRAIERQTSYRFYSCSLLVVYEGSPDSNQGCTSHCENLNSCNLDGDSSLSQESHQRGFAEAAARGSSTTSSFVPISEETVFPDPSPSEMGSEGTSGQTRAWLTNSLSGPDTSSDLDLSLESASSGGSSSNKRSRLSPAEGWTDFLATSVSSDFELSASSCSECTPMKRIRQLSHCSDSNIDEEEEEDEDDFSTALKSCTQRFEDCNVPPRVDVRMIDFAHTTCHGDPGPSTLHLGPDGGFLTGLDSLRRLLREILAEG</sequence>
<gene>
    <name evidence="6" type="ORF">R5R35_002787</name>
</gene>
<proteinExistence type="inferred from homology"/>
<evidence type="ECO:0000256" key="3">
    <source>
        <dbReference type="ARBA" id="ARBA00022777"/>
    </source>
</evidence>
<dbReference type="GO" id="GO:0005737">
    <property type="term" value="C:cytoplasm"/>
    <property type="evidence" value="ECO:0007669"/>
    <property type="project" value="TreeGrafter"/>
</dbReference>
<dbReference type="InterPro" id="IPR005522">
    <property type="entry name" value="IPK"/>
</dbReference>
<dbReference type="Proteomes" id="UP001378592">
    <property type="component" value="Unassembled WGS sequence"/>
</dbReference>
<keyword evidence="7" id="KW-1185">Reference proteome</keyword>
<dbReference type="Gene3D" id="3.30.470.160">
    <property type="entry name" value="Inositol polyphosphate kinase"/>
    <property type="match status" value="1"/>
</dbReference>
<comment type="caution">
    <text evidence="6">The sequence shown here is derived from an EMBL/GenBank/DDBJ whole genome shotgun (WGS) entry which is preliminary data.</text>
</comment>
<comment type="similarity">
    <text evidence="1 4">Belongs to the inositol phosphokinase (IPK) family.</text>
</comment>